<sequence length="112" mass="13154">MKTLRFSHSEGREALGPKMVITVYRLMLSTTNSQAMSFSFTFKILILFGYLNLSQAGFMGLIPLQLENLSKLQYLDLNQVFMERLYVQNLKRLSGFWTFLLEYLDLEPWRSL</sequence>
<name>A0AAP0QKQ0_9ROSI</name>
<gene>
    <name evidence="1" type="ORF">WN944_014364</name>
</gene>
<dbReference type="AlphaFoldDB" id="A0AAP0QKQ0"/>
<accession>A0AAP0QKQ0</accession>
<dbReference type="Proteomes" id="UP001428341">
    <property type="component" value="Unassembled WGS sequence"/>
</dbReference>
<keyword evidence="2" id="KW-1185">Reference proteome</keyword>
<dbReference type="EMBL" id="JBCGBO010000005">
    <property type="protein sequence ID" value="KAK9199176.1"/>
    <property type="molecule type" value="Genomic_DNA"/>
</dbReference>
<proteinExistence type="predicted"/>
<dbReference type="SUPFAM" id="SSF52058">
    <property type="entry name" value="L domain-like"/>
    <property type="match status" value="1"/>
</dbReference>
<organism evidence="1 2">
    <name type="scientific">Citrus x changshan-huyou</name>
    <dbReference type="NCBI Taxonomy" id="2935761"/>
    <lineage>
        <taxon>Eukaryota</taxon>
        <taxon>Viridiplantae</taxon>
        <taxon>Streptophyta</taxon>
        <taxon>Embryophyta</taxon>
        <taxon>Tracheophyta</taxon>
        <taxon>Spermatophyta</taxon>
        <taxon>Magnoliopsida</taxon>
        <taxon>eudicotyledons</taxon>
        <taxon>Gunneridae</taxon>
        <taxon>Pentapetalae</taxon>
        <taxon>rosids</taxon>
        <taxon>malvids</taxon>
        <taxon>Sapindales</taxon>
        <taxon>Rutaceae</taxon>
        <taxon>Aurantioideae</taxon>
        <taxon>Citrus</taxon>
    </lineage>
</organism>
<evidence type="ECO:0000313" key="2">
    <source>
        <dbReference type="Proteomes" id="UP001428341"/>
    </source>
</evidence>
<dbReference type="Gene3D" id="3.80.10.10">
    <property type="entry name" value="Ribonuclease Inhibitor"/>
    <property type="match status" value="1"/>
</dbReference>
<comment type="caution">
    <text evidence="1">The sequence shown here is derived from an EMBL/GenBank/DDBJ whole genome shotgun (WGS) entry which is preliminary data.</text>
</comment>
<protein>
    <submittedName>
        <fullName evidence="1">Uncharacterized protein</fullName>
    </submittedName>
</protein>
<evidence type="ECO:0000313" key="1">
    <source>
        <dbReference type="EMBL" id="KAK9199176.1"/>
    </source>
</evidence>
<dbReference type="InterPro" id="IPR032675">
    <property type="entry name" value="LRR_dom_sf"/>
</dbReference>
<reference evidence="1 2" key="1">
    <citation type="submission" date="2024-05" db="EMBL/GenBank/DDBJ databases">
        <title>Haplotype-resolved chromosome-level genome assembly of Huyou (Citrus changshanensis).</title>
        <authorList>
            <person name="Miao C."/>
            <person name="Chen W."/>
            <person name="Wu Y."/>
            <person name="Wang L."/>
            <person name="Zhao S."/>
            <person name="Grierson D."/>
            <person name="Xu C."/>
            <person name="Chen K."/>
        </authorList>
    </citation>
    <scope>NUCLEOTIDE SEQUENCE [LARGE SCALE GENOMIC DNA]</scope>
    <source>
        <strain evidence="1">01-14</strain>
        <tissue evidence="1">Leaf</tissue>
    </source>
</reference>